<accession>A0ACB1A6Z9</accession>
<proteinExistence type="predicted"/>
<sequence>MSKIINEERKKNKKGHPTPIGSSLATDAENQQLFQVLGVNRVSMMAGVAQLLNALPDCPDVWRKVEEGLAVLTKDYAKKHYSLCLYDTLNQKIVWEQVLQKNFEIKIYEKLPRFITFESDICPHALNFENTNEANMFKNILKLTIKRINNGGEKPQVQQPQISPSTSNINQMPTGITNIGTIPQVGPSFQHFFTPNKKMLSKKDKNSDGRRTLTTKEDLGDTTDFKHRAHIAWDALDSFNNESPGAPMDETVRRLLHEIGQNPYEMKKSELKFAQKFINKYNA</sequence>
<comment type="caution">
    <text evidence="1">The sequence shown here is derived from an EMBL/GenBank/DDBJ whole genome shotgun (WGS) entry which is preliminary data.</text>
</comment>
<name>A0ACB1A6Z9_MELEN</name>
<evidence type="ECO:0000313" key="1">
    <source>
        <dbReference type="EMBL" id="CAK5087229.1"/>
    </source>
</evidence>
<organism evidence="1 2">
    <name type="scientific">Meloidogyne enterolobii</name>
    <name type="common">Root-knot nematode worm</name>
    <name type="synonym">Meloidogyne mayaguensis</name>
    <dbReference type="NCBI Taxonomy" id="390850"/>
    <lineage>
        <taxon>Eukaryota</taxon>
        <taxon>Metazoa</taxon>
        <taxon>Ecdysozoa</taxon>
        <taxon>Nematoda</taxon>
        <taxon>Chromadorea</taxon>
        <taxon>Rhabditida</taxon>
        <taxon>Tylenchina</taxon>
        <taxon>Tylenchomorpha</taxon>
        <taxon>Tylenchoidea</taxon>
        <taxon>Meloidogynidae</taxon>
        <taxon>Meloidogyninae</taxon>
        <taxon>Meloidogyne</taxon>
    </lineage>
</organism>
<evidence type="ECO:0000313" key="2">
    <source>
        <dbReference type="Proteomes" id="UP001497535"/>
    </source>
</evidence>
<reference evidence="1" key="1">
    <citation type="submission" date="2023-11" db="EMBL/GenBank/DDBJ databases">
        <authorList>
            <person name="Poullet M."/>
        </authorList>
    </citation>
    <scope>NUCLEOTIDE SEQUENCE</scope>
    <source>
        <strain evidence="1">E1834</strain>
    </source>
</reference>
<protein>
    <submittedName>
        <fullName evidence="1">Uncharacterized protein</fullName>
    </submittedName>
</protein>
<dbReference type="EMBL" id="CAVMJV010000064">
    <property type="protein sequence ID" value="CAK5087229.1"/>
    <property type="molecule type" value="Genomic_DNA"/>
</dbReference>
<keyword evidence="2" id="KW-1185">Reference proteome</keyword>
<dbReference type="Proteomes" id="UP001497535">
    <property type="component" value="Unassembled WGS sequence"/>
</dbReference>
<gene>
    <name evidence="1" type="ORF">MENTE1834_LOCUS34772</name>
</gene>